<evidence type="ECO:0000256" key="3">
    <source>
        <dbReference type="ARBA" id="ARBA00022452"/>
    </source>
</evidence>
<dbReference type="Pfam" id="PF13715">
    <property type="entry name" value="CarbopepD_reg_2"/>
    <property type="match status" value="1"/>
</dbReference>
<protein>
    <submittedName>
        <fullName evidence="9">TonB-dependent receptor</fullName>
    </submittedName>
</protein>
<comment type="similarity">
    <text evidence="7">Belongs to the TonB-dependent receptor family.</text>
</comment>
<dbReference type="Gene3D" id="2.40.170.20">
    <property type="entry name" value="TonB-dependent receptor, beta-barrel domain"/>
    <property type="match status" value="1"/>
</dbReference>
<feature type="domain" description="TonB-dependent receptor plug" evidence="8">
    <location>
        <begin position="208"/>
        <end position="287"/>
    </location>
</feature>
<proteinExistence type="inferred from homology"/>
<organism evidence="9">
    <name type="scientific">Pontimicrobium sp. SW4</name>
    <dbReference type="NCBI Taxonomy" id="3153519"/>
    <lineage>
        <taxon>Bacteria</taxon>
        <taxon>Pseudomonadati</taxon>
        <taxon>Bacteroidota</taxon>
        <taxon>Flavobacteriia</taxon>
        <taxon>Flavobacteriales</taxon>
        <taxon>Flavobacteriaceae</taxon>
        <taxon>Pontimicrobium</taxon>
    </lineage>
</organism>
<evidence type="ECO:0000256" key="2">
    <source>
        <dbReference type="ARBA" id="ARBA00022448"/>
    </source>
</evidence>
<dbReference type="Gene3D" id="3.55.50.30">
    <property type="match status" value="1"/>
</dbReference>
<keyword evidence="9" id="KW-0675">Receptor</keyword>
<gene>
    <name evidence="9" type="ORF">ABGB03_03255</name>
</gene>
<keyword evidence="6 7" id="KW-0998">Cell outer membrane</keyword>
<evidence type="ECO:0000256" key="4">
    <source>
        <dbReference type="ARBA" id="ARBA00022692"/>
    </source>
</evidence>
<dbReference type="SUPFAM" id="SSF49464">
    <property type="entry name" value="Carboxypeptidase regulatory domain-like"/>
    <property type="match status" value="1"/>
</dbReference>
<evidence type="ECO:0000313" key="9">
    <source>
        <dbReference type="EMBL" id="XBG61926.1"/>
    </source>
</evidence>
<sequence length="864" mass="98302">MALDAASQNTVSLNYDSVSLEEIINQVESQTKFKFIFNNDEINIQQKFSIRSSKEKVVSVLNRLLQTTNITYVIKDKFIVLSRKDIRKKFTISGNVTDAVTGESLINANIIVKNQSRGVNTNSYGFYSLTLEEGDYILQISYLGYTYKEIDISLSNNITLNIELEPTSSQLDEIVITNNSNSKVSTVISGVSDLKVSEIKRIPAFLGEPDIVRALLTLPGISTVGEGASGINVRGGNIDQNLMLLDEAPIYNPTHVFGLFSSLNADALSELKIYKGGIPARYGGRASSVIDIKQREGNSKELKGEGGIGLLFSRLTLEGPIKKDKLSFLVSGRRSYFDIFFPIIGGELKGQKLSFYDLSTKLSWNINDKNKVYLSGYFGKDVLKFGIDEDDSETGEKSTETTDVKWNNATATLRWNHIFSNKLFMNLSAVYGRYNYNLESSDGGPLDSFYSIKWRSSIDNILLKPDFTYYINPNVKMRFGANTTLYKFIPAKITSEDEGINTVNIEAERGLELAPYIEYEMKKNRFSLNAGLRYSWFGNFGANSVYSYNPNFPKNPNSVINTKMYDKGELIKSYEGFEPRISLKYNLKDNAAIKLGYNKMFQYIHYLSNTTASFPFDVWKISGEHIKPLEVHQISAGYAYDTPNNDYNFNVEGYYKTFKNIIEYKNGADLFINKYVETQLLPAEGYSYGAEFSVYKNIGKLKGNANYTYSVTRRKTNSEFLTENINDGNYYPSNYDRPHVLNVTTNYSLNKKWNMDVFFTYQTGRPTTEATGRLIFDGSPYLTYSDRNAYRLPDTHRMDVSFTYTPTPKLDKKWRGSWSFGVYNVYARKNAFTSFSIFRNNKLKNYNFYLIGAPVPFITYNFKF</sequence>
<keyword evidence="2 7" id="KW-0813">Transport</keyword>
<dbReference type="InterPro" id="IPR012910">
    <property type="entry name" value="Plug_dom"/>
</dbReference>
<dbReference type="PROSITE" id="PS52016">
    <property type="entry name" value="TONB_DEPENDENT_REC_3"/>
    <property type="match status" value="1"/>
</dbReference>
<evidence type="ECO:0000256" key="5">
    <source>
        <dbReference type="ARBA" id="ARBA00023136"/>
    </source>
</evidence>
<comment type="subcellular location">
    <subcellularLocation>
        <location evidence="1 7">Cell outer membrane</location>
        <topology evidence="1 7">Multi-pass membrane protein</topology>
    </subcellularLocation>
</comment>
<evidence type="ECO:0000259" key="8">
    <source>
        <dbReference type="Pfam" id="PF07715"/>
    </source>
</evidence>
<dbReference type="GO" id="GO:0009279">
    <property type="term" value="C:cell outer membrane"/>
    <property type="evidence" value="ECO:0007669"/>
    <property type="project" value="UniProtKB-SubCell"/>
</dbReference>
<dbReference type="EMBL" id="CP157199">
    <property type="protein sequence ID" value="XBG61926.1"/>
    <property type="molecule type" value="Genomic_DNA"/>
</dbReference>
<evidence type="ECO:0000256" key="1">
    <source>
        <dbReference type="ARBA" id="ARBA00004571"/>
    </source>
</evidence>
<keyword evidence="5 7" id="KW-0472">Membrane</keyword>
<dbReference type="InterPro" id="IPR037066">
    <property type="entry name" value="Plug_dom_sf"/>
</dbReference>
<reference evidence="9" key="1">
    <citation type="submission" date="2024-05" db="EMBL/GenBank/DDBJ databases">
        <title>Pontimicrobium maritimus sp. nov., isolated form sea water.</title>
        <authorList>
            <person name="Muhammad N."/>
            <person name="Vuong T.Q."/>
            <person name="Han H.L."/>
            <person name="Kim S.-G."/>
        </authorList>
    </citation>
    <scope>NUCLEOTIDE SEQUENCE</scope>
    <source>
        <strain evidence="9">SW4</strain>
    </source>
</reference>
<dbReference type="InterPro" id="IPR039426">
    <property type="entry name" value="TonB-dep_rcpt-like"/>
</dbReference>
<dbReference type="Gene3D" id="2.170.130.10">
    <property type="entry name" value="TonB-dependent receptor, plug domain"/>
    <property type="match status" value="1"/>
</dbReference>
<dbReference type="SUPFAM" id="SSF56935">
    <property type="entry name" value="Porins"/>
    <property type="match status" value="1"/>
</dbReference>
<dbReference type="AlphaFoldDB" id="A0AAU7BUN7"/>
<evidence type="ECO:0000256" key="6">
    <source>
        <dbReference type="ARBA" id="ARBA00023237"/>
    </source>
</evidence>
<name>A0AAU7BUN7_9FLAO</name>
<dbReference type="InterPro" id="IPR008969">
    <property type="entry name" value="CarboxyPept-like_regulatory"/>
</dbReference>
<keyword evidence="4 7" id="KW-0812">Transmembrane</keyword>
<keyword evidence="3 7" id="KW-1134">Transmembrane beta strand</keyword>
<dbReference type="InterPro" id="IPR036942">
    <property type="entry name" value="Beta-barrel_TonB_sf"/>
</dbReference>
<accession>A0AAU7BUN7</accession>
<dbReference type="Pfam" id="PF07715">
    <property type="entry name" value="Plug"/>
    <property type="match status" value="1"/>
</dbReference>
<dbReference type="RefSeq" id="WP_347924798.1">
    <property type="nucleotide sequence ID" value="NZ_CP157199.1"/>
</dbReference>
<dbReference type="Gene3D" id="2.60.40.1120">
    <property type="entry name" value="Carboxypeptidase-like, regulatory domain"/>
    <property type="match status" value="1"/>
</dbReference>
<evidence type="ECO:0000256" key="7">
    <source>
        <dbReference type="PROSITE-ProRule" id="PRU01360"/>
    </source>
</evidence>